<reference evidence="6 7" key="1">
    <citation type="journal article" date="2017" name="PLoS Biol.">
        <title>The sea cucumber genome provides insights into morphological evolution and visceral regeneration.</title>
        <authorList>
            <person name="Zhang X."/>
            <person name="Sun L."/>
            <person name="Yuan J."/>
            <person name="Sun Y."/>
            <person name="Gao Y."/>
            <person name="Zhang L."/>
            <person name="Li S."/>
            <person name="Dai H."/>
            <person name="Hamel J.F."/>
            <person name="Liu C."/>
            <person name="Yu Y."/>
            <person name="Liu S."/>
            <person name="Lin W."/>
            <person name="Guo K."/>
            <person name="Jin S."/>
            <person name="Xu P."/>
            <person name="Storey K.B."/>
            <person name="Huan P."/>
            <person name="Zhang T."/>
            <person name="Zhou Y."/>
            <person name="Zhang J."/>
            <person name="Lin C."/>
            <person name="Li X."/>
            <person name="Xing L."/>
            <person name="Huo D."/>
            <person name="Sun M."/>
            <person name="Wang L."/>
            <person name="Mercier A."/>
            <person name="Li F."/>
            <person name="Yang H."/>
            <person name="Xiang J."/>
        </authorList>
    </citation>
    <scope>NUCLEOTIDE SEQUENCE [LARGE SCALE GENOMIC DNA]</scope>
    <source>
        <strain evidence="6">Shaxun</strain>
        <tissue evidence="6">Muscle</tissue>
    </source>
</reference>
<organism evidence="6 7">
    <name type="scientific">Stichopus japonicus</name>
    <name type="common">Sea cucumber</name>
    <dbReference type="NCBI Taxonomy" id="307972"/>
    <lineage>
        <taxon>Eukaryota</taxon>
        <taxon>Metazoa</taxon>
        <taxon>Echinodermata</taxon>
        <taxon>Eleutherozoa</taxon>
        <taxon>Echinozoa</taxon>
        <taxon>Holothuroidea</taxon>
        <taxon>Aspidochirotacea</taxon>
        <taxon>Aspidochirotida</taxon>
        <taxon>Stichopodidae</taxon>
        <taxon>Apostichopus</taxon>
    </lineage>
</organism>
<protein>
    <submittedName>
        <fullName evidence="6">Putative ARM REPEAT PROTEIN INTERACTING WITH ABF2</fullName>
    </submittedName>
</protein>
<evidence type="ECO:0000256" key="3">
    <source>
        <dbReference type="ARBA" id="ARBA00022833"/>
    </source>
</evidence>
<evidence type="ECO:0000256" key="4">
    <source>
        <dbReference type="PROSITE-ProRule" id="PRU00091"/>
    </source>
</evidence>
<dbReference type="PANTHER" id="PTHR39490">
    <property type="entry name" value="ARRESTIN DOMAIN-CONTAINING PROTEIN D"/>
    <property type="match status" value="1"/>
</dbReference>
<dbReference type="Gene3D" id="1.25.10.10">
    <property type="entry name" value="Leucine-rich Repeat Variant"/>
    <property type="match status" value="1"/>
</dbReference>
<dbReference type="EMBL" id="MRZV01000057">
    <property type="protein sequence ID" value="PIK60424.1"/>
    <property type="molecule type" value="Genomic_DNA"/>
</dbReference>
<sequence>MYKNWVSDEEAINCPLCQQKFSQLRRKHHCRQCGQVFCSKCCKVNVPLPQLGLENPERVCDGCLPVVELVTKSWSQQTSFQLESIQGLLELLHEPTGMRKVIQLGGLQTIISLARSNSVEVCKGSAEALHLLSMHEPLHMILMESGIVKALCGMLNSASEADEQLLSYLIGSLMIFAKAPQLQIRVVQDGALPPVLALCGMSVSEAIALIAVRTLNLLMENIGSHTALIESDRNALPRLLALTLSDDEQMQEVSLKTLARLSMGSDWHRHRIVQEDFSAGKCLMRSLQRQPKNMQVLCNAACLVANLATSEQDQSKTVRKGARKKDIFLTLAQTMVGGDVTSETHYFSGSLKLHFLIAPKASVVQHNAPLSHVVRGLANFSSFHQNVYRLEQHLSKVISVGLKSDNQSINQHSMRFILHVLHRSPQKAVSDLLGNGGDDFLLSISKTAGMVDAMQGNLKQYVKELCPPS</sequence>
<dbReference type="STRING" id="307972.A0A2G8LJJ6"/>
<dbReference type="InterPro" id="IPR052113">
    <property type="entry name" value="FYVE-type_Zinc_Finger"/>
</dbReference>
<dbReference type="Proteomes" id="UP000230750">
    <property type="component" value="Unassembled WGS sequence"/>
</dbReference>
<keyword evidence="2 4" id="KW-0863">Zinc-finger</keyword>
<gene>
    <name evidence="6" type="ORF">BSL78_02660</name>
</gene>
<keyword evidence="7" id="KW-1185">Reference proteome</keyword>
<dbReference type="PROSITE" id="PS50178">
    <property type="entry name" value="ZF_FYVE"/>
    <property type="match status" value="1"/>
</dbReference>
<dbReference type="SUPFAM" id="SSF48371">
    <property type="entry name" value="ARM repeat"/>
    <property type="match status" value="1"/>
</dbReference>
<keyword evidence="1" id="KW-0479">Metal-binding</keyword>
<dbReference type="SMART" id="SM00064">
    <property type="entry name" value="FYVE"/>
    <property type="match status" value="1"/>
</dbReference>
<name>A0A2G8LJJ6_STIJA</name>
<keyword evidence="3" id="KW-0862">Zinc</keyword>
<dbReference type="GO" id="GO:0008270">
    <property type="term" value="F:zinc ion binding"/>
    <property type="evidence" value="ECO:0007669"/>
    <property type="project" value="UniProtKB-KW"/>
</dbReference>
<dbReference type="InterPro" id="IPR016024">
    <property type="entry name" value="ARM-type_fold"/>
</dbReference>
<evidence type="ECO:0000313" key="7">
    <source>
        <dbReference type="Proteomes" id="UP000230750"/>
    </source>
</evidence>
<dbReference type="PANTHER" id="PTHR39490:SF9">
    <property type="entry name" value="FYVE-TYPE DOMAIN-CONTAINING PROTEIN"/>
    <property type="match status" value="1"/>
</dbReference>
<dbReference type="InterPro" id="IPR013083">
    <property type="entry name" value="Znf_RING/FYVE/PHD"/>
</dbReference>
<evidence type="ECO:0000259" key="5">
    <source>
        <dbReference type="PROSITE" id="PS50178"/>
    </source>
</evidence>
<feature type="domain" description="FYVE-type" evidence="5">
    <location>
        <begin position="8"/>
        <end position="68"/>
    </location>
</feature>
<dbReference type="AlphaFoldDB" id="A0A2G8LJJ6"/>
<accession>A0A2G8LJJ6</accession>
<dbReference type="Gene3D" id="3.30.40.10">
    <property type="entry name" value="Zinc/RING finger domain, C3HC4 (zinc finger)"/>
    <property type="match status" value="1"/>
</dbReference>
<comment type="caution">
    <text evidence="6">The sequence shown here is derived from an EMBL/GenBank/DDBJ whole genome shotgun (WGS) entry which is preliminary data.</text>
</comment>
<evidence type="ECO:0000256" key="1">
    <source>
        <dbReference type="ARBA" id="ARBA00022723"/>
    </source>
</evidence>
<dbReference type="SUPFAM" id="SSF57903">
    <property type="entry name" value="FYVE/PHD zinc finger"/>
    <property type="match status" value="1"/>
</dbReference>
<dbReference type="InterPro" id="IPR017455">
    <property type="entry name" value="Znf_FYVE-rel"/>
</dbReference>
<evidence type="ECO:0000256" key="2">
    <source>
        <dbReference type="ARBA" id="ARBA00022771"/>
    </source>
</evidence>
<evidence type="ECO:0000313" key="6">
    <source>
        <dbReference type="EMBL" id="PIK60424.1"/>
    </source>
</evidence>
<dbReference type="InterPro" id="IPR000306">
    <property type="entry name" value="Znf_FYVE"/>
</dbReference>
<dbReference type="OrthoDB" id="5872154at2759"/>
<dbReference type="InterPro" id="IPR011011">
    <property type="entry name" value="Znf_FYVE_PHD"/>
</dbReference>
<dbReference type="Pfam" id="PF01363">
    <property type="entry name" value="FYVE"/>
    <property type="match status" value="1"/>
</dbReference>
<proteinExistence type="predicted"/>
<dbReference type="InterPro" id="IPR011989">
    <property type="entry name" value="ARM-like"/>
</dbReference>